<evidence type="ECO:0000313" key="3">
    <source>
        <dbReference type="Proteomes" id="UP000716291"/>
    </source>
</evidence>
<evidence type="ECO:0000256" key="1">
    <source>
        <dbReference type="SAM" id="MobiDB-lite"/>
    </source>
</evidence>
<keyword evidence="3" id="KW-1185">Reference proteome</keyword>
<feature type="region of interest" description="Disordered" evidence="1">
    <location>
        <begin position="1"/>
        <end position="53"/>
    </location>
</feature>
<dbReference type="AlphaFoldDB" id="A0A9P6WS85"/>
<name>A0A9P6WS85_RHIOR</name>
<protein>
    <submittedName>
        <fullName evidence="2">Uncharacterized protein</fullName>
    </submittedName>
</protein>
<dbReference type="Proteomes" id="UP000716291">
    <property type="component" value="Unassembled WGS sequence"/>
</dbReference>
<gene>
    <name evidence="2" type="ORF">G6F64_015344</name>
</gene>
<proteinExistence type="predicted"/>
<accession>A0A9P6WS85</accession>
<organism evidence="2 3">
    <name type="scientific">Rhizopus oryzae</name>
    <name type="common">Mucormycosis agent</name>
    <name type="synonym">Rhizopus arrhizus var. delemar</name>
    <dbReference type="NCBI Taxonomy" id="64495"/>
    <lineage>
        <taxon>Eukaryota</taxon>
        <taxon>Fungi</taxon>
        <taxon>Fungi incertae sedis</taxon>
        <taxon>Mucoromycota</taxon>
        <taxon>Mucoromycotina</taxon>
        <taxon>Mucoromycetes</taxon>
        <taxon>Mucorales</taxon>
        <taxon>Mucorineae</taxon>
        <taxon>Rhizopodaceae</taxon>
        <taxon>Rhizopus</taxon>
    </lineage>
</organism>
<comment type="caution">
    <text evidence="2">The sequence shown here is derived from an EMBL/GenBank/DDBJ whole genome shotgun (WGS) entry which is preliminary data.</text>
</comment>
<sequence length="84" mass="8526">MRLLSEPNTATSSAESAPINTPRRMPSGTPPTTSATPGSTARPNASSRSWNGRLATHGSMIEVNTGASALQVAATDALACFTAP</sequence>
<feature type="compositionally biased region" description="Polar residues" evidence="1">
    <location>
        <begin position="1"/>
        <end position="19"/>
    </location>
</feature>
<dbReference type="EMBL" id="JAANQT010012923">
    <property type="protein sequence ID" value="KAG1273478.1"/>
    <property type="molecule type" value="Genomic_DNA"/>
</dbReference>
<reference evidence="2" key="1">
    <citation type="journal article" date="2020" name="Microb. Genom.">
        <title>Genetic diversity of clinical and environmental Mucorales isolates obtained from an investigation of mucormycosis cases among solid organ transplant recipients.</title>
        <authorList>
            <person name="Nguyen M.H."/>
            <person name="Kaul D."/>
            <person name="Muto C."/>
            <person name="Cheng S.J."/>
            <person name="Richter R.A."/>
            <person name="Bruno V.M."/>
            <person name="Liu G."/>
            <person name="Beyhan S."/>
            <person name="Sundermann A.J."/>
            <person name="Mounaud S."/>
            <person name="Pasculle A.W."/>
            <person name="Nierman W.C."/>
            <person name="Driscoll E."/>
            <person name="Cumbie R."/>
            <person name="Clancy C.J."/>
            <person name="Dupont C.L."/>
        </authorList>
    </citation>
    <scope>NUCLEOTIDE SEQUENCE</scope>
    <source>
        <strain evidence="2">GL11</strain>
    </source>
</reference>
<feature type="compositionally biased region" description="Low complexity" evidence="1">
    <location>
        <begin position="26"/>
        <end position="41"/>
    </location>
</feature>
<evidence type="ECO:0000313" key="2">
    <source>
        <dbReference type="EMBL" id="KAG1273478.1"/>
    </source>
</evidence>